<dbReference type="AlphaFoldDB" id="A0AAD9EUL1"/>
<sequence length="142" mass="15901">MNIFSHVTGNTLGIHHEFLRKLTNRGAKVVDLIDKAKAIIVICPLVSRYETDILSALSSIPESKCETVILVVMHHTFNKDQILPRHRDLGSRALALHVDCLFHEQLGLLKCPCNDNAIKMVCKQLKLKGKFFSCVLPGSNKK</sequence>
<name>A0AAD9EUL1_DISEL</name>
<gene>
    <name evidence="1" type="ORF">KUDE01_025165</name>
</gene>
<comment type="caution">
    <text evidence="1">The sequence shown here is derived from an EMBL/GenBank/DDBJ whole genome shotgun (WGS) entry which is preliminary data.</text>
</comment>
<dbReference type="Proteomes" id="UP001228049">
    <property type="component" value="Unassembled WGS sequence"/>
</dbReference>
<keyword evidence="2" id="KW-1185">Reference proteome</keyword>
<proteinExistence type="predicted"/>
<evidence type="ECO:0000313" key="1">
    <source>
        <dbReference type="EMBL" id="KAK1882003.1"/>
    </source>
</evidence>
<reference evidence="1" key="1">
    <citation type="submission" date="2023-04" db="EMBL/GenBank/DDBJ databases">
        <title>Chromosome-level genome of Chaenocephalus aceratus.</title>
        <authorList>
            <person name="Park H."/>
        </authorList>
    </citation>
    <scope>NUCLEOTIDE SEQUENCE</scope>
    <source>
        <strain evidence="1">DE</strain>
        <tissue evidence="1">Muscle</tissue>
    </source>
</reference>
<dbReference type="EMBL" id="JASDAP010000024">
    <property type="protein sequence ID" value="KAK1882003.1"/>
    <property type="molecule type" value="Genomic_DNA"/>
</dbReference>
<organism evidence="1 2">
    <name type="scientific">Dissostichus eleginoides</name>
    <name type="common">Patagonian toothfish</name>
    <name type="synonym">Dissostichus amissus</name>
    <dbReference type="NCBI Taxonomy" id="100907"/>
    <lineage>
        <taxon>Eukaryota</taxon>
        <taxon>Metazoa</taxon>
        <taxon>Chordata</taxon>
        <taxon>Craniata</taxon>
        <taxon>Vertebrata</taxon>
        <taxon>Euteleostomi</taxon>
        <taxon>Actinopterygii</taxon>
        <taxon>Neopterygii</taxon>
        <taxon>Teleostei</taxon>
        <taxon>Neoteleostei</taxon>
        <taxon>Acanthomorphata</taxon>
        <taxon>Eupercaria</taxon>
        <taxon>Perciformes</taxon>
        <taxon>Notothenioidei</taxon>
        <taxon>Nototheniidae</taxon>
        <taxon>Dissostichus</taxon>
    </lineage>
</organism>
<evidence type="ECO:0000313" key="2">
    <source>
        <dbReference type="Proteomes" id="UP001228049"/>
    </source>
</evidence>
<dbReference type="PANTHER" id="PTHR34488:SF1">
    <property type="entry name" value="SI:CH211-245H14.1-RELATED"/>
    <property type="match status" value="1"/>
</dbReference>
<protein>
    <submittedName>
        <fullName evidence="1">Polycystin-1</fullName>
    </submittedName>
</protein>
<accession>A0AAD9EUL1</accession>
<dbReference type="PANTHER" id="PTHR34488">
    <property type="entry name" value="SI:CH211-245H14.1-RELATED"/>
    <property type="match status" value="1"/>
</dbReference>